<feature type="region of interest" description="Disordered" evidence="1">
    <location>
        <begin position="313"/>
        <end position="345"/>
    </location>
</feature>
<gene>
    <name evidence="2" type="ORF">GP486_005399</name>
</gene>
<dbReference type="EMBL" id="JAGHQM010001004">
    <property type="protein sequence ID" value="KAH0556815.1"/>
    <property type="molecule type" value="Genomic_DNA"/>
</dbReference>
<proteinExistence type="predicted"/>
<accession>A0A9P8L9A0</accession>
<reference evidence="2" key="1">
    <citation type="submission" date="2021-03" db="EMBL/GenBank/DDBJ databases">
        <title>Comparative genomics and phylogenomic investigation of the class Geoglossomycetes provide insights into ecological specialization and systematics.</title>
        <authorList>
            <person name="Melie T."/>
            <person name="Pirro S."/>
            <person name="Miller A.N."/>
            <person name="Quandt A."/>
        </authorList>
    </citation>
    <scope>NUCLEOTIDE SEQUENCE</scope>
    <source>
        <strain evidence="2">CAQ_001_2017</strain>
    </source>
</reference>
<evidence type="ECO:0000256" key="1">
    <source>
        <dbReference type="SAM" id="MobiDB-lite"/>
    </source>
</evidence>
<name>A0A9P8L9A0_9PEZI</name>
<protein>
    <submittedName>
        <fullName evidence="2">Uncharacterized protein</fullName>
    </submittedName>
</protein>
<keyword evidence="3" id="KW-1185">Reference proteome</keyword>
<evidence type="ECO:0000313" key="3">
    <source>
        <dbReference type="Proteomes" id="UP000750711"/>
    </source>
</evidence>
<dbReference type="AlphaFoldDB" id="A0A9P8L9A0"/>
<feature type="compositionally biased region" description="Polar residues" evidence="1">
    <location>
        <begin position="317"/>
        <end position="332"/>
    </location>
</feature>
<dbReference type="Proteomes" id="UP000750711">
    <property type="component" value="Unassembled WGS sequence"/>
</dbReference>
<evidence type="ECO:0000313" key="2">
    <source>
        <dbReference type="EMBL" id="KAH0556815.1"/>
    </source>
</evidence>
<sequence length="345" mass="38848">MGSFTKRLRTRTSKYFYDCELRRAGILESLHATPSDLDNPIHPIFSYKNFSQLPAPTYKTLALSLRFASLLITEIHCLEWWVFILYGRHLPIQTANKQRSILLPIHPITTAHLSATRDYLLGMADRINFTFNAKSRAYGIQFRSKAGRNLQLVQLSGKFQGFIEDGGFASSSLSQQLRFSFFFALNIVHELSHAVFDTRADSMLSKEPYFAHDVEDGLLYREIGDSWERFVFGCKIQPLDGDKGCPEECGYGLHMFTPSAHGEDLIFGAVPMEYVSALMSKRGWEAVAERGIRMLRCPKATICALDIVVKSGGTGGSKRTCSSSDINHQTSLKPDHARHLQKITP</sequence>
<organism evidence="2 3">
    <name type="scientific">Trichoglossum hirsutum</name>
    <dbReference type="NCBI Taxonomy" id="265104"/>
    <lineage>
        <taxon>Eukaryota</taxon>
        <taxon>Fungi</taxon>
        <taxon>Dikarya</taxon>
        <taxon>Ascomycota</taxon>
        <taxon>Pezizomycotina</taxon>
        <taxon>Geoglossomycetes</taxon>
        <taxon>Geoglossales</taxon>
        <taxon>Geoglossaceae</taxon>
        <taxon>Trichoglossum</taxon>
    </lineage>
</organism>
<comment type="caution">
    <text evidence="2">The sequence shown here is derived from an EMBL/GenBank/DDBJ whole genome shotgun (WGS) entry which is preliminary data.</text>
</comment>